<evidence type="ECO:0000256" key="2">
    <source>
        <dbReference type="ARBA" id="ARBA00022448"/>
    </source>
</evidence>
<proteinExistence type="inferred from homology"/>
<sequence length="226" mass="24155">MSLITLSHLSKSYREPGSGNEVPVLRDVSLSITAGESVAIVGPSGCGKSTLLNILGTLDVPDQGDYTFDSTSIAGCTPAQLAALRSEKIGFIFQLHHLMPQCTVLENVLLPTLALKAKPDAATLQQRAEALLKAVGLQDRLGWKPAQLSGGERQRVAVVRALINQPKLILADEPTGALDEKNAESLTSLLLELQQTTGTTLVMVTHHPAQAERMGRTLRLHEGILV</sequence>
<reference evidence="7" key="1">
    <citation type="journal article" date="2019" name="Int. J. Syst. Evol. Microbiol.">
        <title>The Global Catalogue of Microorganisms (GCM) 10K type strain sequencing project: providing services to taxonomists for standard genome sequencing and annotation.</title>
        <authorList>
            <consortium name="The Broad Institute Genomics Platform"/>
            <consortium name="The Broad Institute Genome Sequencing Center for Infectious Disease"/>
            <person name="Wu L."/>
            <person name="Ma J."/>
        </authorList>
    </citation>
    <scope>NUCLEOTIDE SEQUENCE [LARGE SCALE GENOMIC DNA]</scope>
    <source>
        <strain evidence="7">JCM 18053</strain>
    </source>
</reference>
<evidence type="ECO:0000256" key="1">
    <source>
        <dbReference type="ARBA" id="ARBA00005417"/>
    </source>
</evidence>
<comment type="similarity">
    <text evidence="1">Belongs to the ABC transporter superfamily.</text>
</comment>
<evidence type="ECO:0000313" key="6">
    <source>
        <dbReference type="EMBL" id="GAA5140125.1"/>
    </source>
</evidence>
<dbReference type="Gene3D" id="3.40.50.300">
    <property type="entry name" value="P-loop containing nucleotide triphosphate hydrolases"/>
    <property type="match status" value="1"/>
</dbReference>
<keyword evidence="3" id="KW-0547">Nucleotide-binding</keyword>
<keyword evidence="2" id="KW-0813">Transport</keyword>
<dbReference type="InterPro" id="IPR003439">
    <property type="entry name" value="ABC_transporter-like_ATP-bd"/>
</dbReference>
<dbReference type="InterPro" id="IPR003593">
    <property type="entry name" value="AAA+_ATPase"/>
</dbReference>
<dbReference type="PANTHER" id="PTHR24220">
    <property type="entry name" value="IMPORT ATP-BINDING PROTEIN"/>
    <property type="match status" value="1"/>
</dbReference>
<dbReference type="PROSITE" id="PS00211">
    <property type="entry name" value="ABC_TRANSPORTER_1"/>
    <property type="match status" value="1"/>
</dbReference>
<dbReference type="Pfam" id="PF00005">
    <property type="entry name" value="ABC_tran"/>
    <property type="match status" value="1"/>
</dbReference>
<dbReference type="GO" id="GO:0005524">
    <property type="term" value="F:ATP binding"/>
    <property type="evidence" value="ECO:0007669"/>
    <property type="project" value="UniProtKB-KW"/>
</dbReference>
<gene>
    <name evidence="6" type="ORF">GCM10023213_22100</name>
</gene>
<dbReference type="InterPro" id="IPR027417">
    <property type="entry name" value="P-loop_NTPase"/>
</dbReference>
<evidence type="ECO:0000256" key="3">
    <source>
        <dbReference type="ARBA" id="ARBA00022741"/>
    </source>
</evidence>
<dbReference type="PANTHER" id="PTHR24220:SF689">
    <property type="entry name" value="LIPOPROTEIN-RELEASING SYSTEM ATP-BINDING PROTEIN LOLD"/>
    <property type="match status" value="1"/>
</dbReference>
<dbReference type="InterPro" id="IPR015854">
    <property type="entry name" value="ABC_transpr_LolD-like"/>
</dbReference>
<organism evidence="6 7">
    <name type="scientific">Prosthecobacter algae</name>
    <dbReference type="NCBI Taxonomy" id="1144682"/>
    <lineage>
        <taxon>Bacteria</taxon>
        <taxon>Pseudomonadati</taxon>
        <taxon>Verrucomicrobiota</taxon>
        <taxon>Verrucomicrobiia</taxon>
        <taxon>Verrucomicrobiales</taxon>
        <taxon>Verrucomicrobiaceae</taxon>
        <taxon>Prosthecobacter</taxon>
    </lineage>
</organism>
<evidence type="ECO:0000313" key="7">
    <source>
        <dbReference type="Proteomes" id="UP001499852"/>
    </source>
</evidence>
<dbReference type="EMBL" id="BAABIA010000004">
    <property type="protein sequence ID" value="GAA5140125.1"/>
    <property type="molecule type" value="Genomic_DNA"/>
</dbReference>
<dbReference type="InterPro" id="IPR017871">
    <property type="entry name" value="ABC_transporter-like_CS"/>
</dbReference>
<dbReference type="Proteomes" id="UP001499852">
    <property type="component" value="Unassembled WGS sequence"/>
</dbReference>
<dbReference type="CDD" id="cd03255">
    <property type="entry name" value="ABC_MJ0796_LolCDE_FtsE"/>
    <property type="match status" value="1"/>
</dbReference>
<keyword evidence="7" id="KW-1185">Reference proteome</keyword>
<evidence type="ECO:0000256" key="4">
    <source>
        <dbReference type="ARBA" id="ARBA00022840"/>
    </source>
</evidence>
<name>A0ABP9P3V2_9BACT</name>
<dbReference type="InterPro" id="IPR017911">
    <property type="entry name" value="MacB-like_ATP-bd"/>
</dbReference>
<accession>A0ABP9P3V2</accession>
<dbReference type="SUPFAM" id="SSF52540">
    <property type="entry name" value="P-loop containing nucleoside triphosphate hydrolases"/>
    <property type="match status" value="1"/>
</dbReference>
<protein>
    <submittedName>
        <fullName evidence="6">ABC transporter ATP-binding protein</fullName>
    </submittedName>
</protein>
<dbReference type="PROSITE" id="PS50893">
    <property type="entry name" value="ABC_TRANSPORTER_2"/>
    <property type="match status" value="1"/>
</dbReference>
<dbReference type="SMART" id="SM00382">
    <property type="entry name" value="AAA"/>
    <property type="match status" value="1"/>
</dbReference>
<evidence type="ECO:0000259" key="5">
    <source>
        <dbReference type="PROSITE" id="PS50893"/>
    </source>
</evidence>
<comment type="caution">
    <text evidence="6">The sequence shown here is derived from an EMBL/GenBank/DDBJ whole genome shotgun (WGS) entry which is preliminary data.</text>
</comment>
<keyword evidence="4 6" id="KW-0067">ATP-binding</keyword>
<feature type="domain" description="ABC transporter" evidence="5">
    <location>
        <begin position="4"/>
        <end position="226"/>
    </location>
</feature>